<dbReference type="PANTHER" id="PTHR21723">
    <property type="entry name" value="RESISTANCE TO INHIBITORS OF CHOLINESTERASE PROTEIN 3 RIC3"/>
    <property type="match status" value="1"/>
</dbReference>
<keyword evidence="7" id="KW-0175">Coiled coil</keyword>
<evidence type="ECO:0000256" key="7">
    <source>
        <dbReference type="SAM" id="Coils"/>
    </source>
</evidence>
<dbReference type="Proteomes" id="UP000694941">
    <property type="component" value="Unplaced"/>
</dbReference>
<proteinExistence type="inferred from homology"/>
<evidence type="ECO:0000313" key="11">
    <source>
        <dbReference type="Proteomes" id="UP000694941"/>
    </source>
</evidence>
<feature type="region of interest" description="Disordered" evidence="8">
    <location>
        <begin position="493"/>
        <end position="517"/>
    </location>
</feature>
<feature type="transmembrane region" description="Helical" evidence="9">
    <location>
        <begin position="12"/>
        <end position="32"/>
    </location>
</feature>
<comment type="similarity">
    <text evidence="2">Belongs to the ric-3 family.</text>
</comment>
<name>A0ABM1S7L1_LIMPO</name>
<evidence type="ECO:0000259" key="10">
    <source>
        <dbReference type="Pfam" id="PF15361"/>
    </source>
</evidence>
<feature type="compositionally biased region" description="Basic and acidic residues" evidence="8">
    <location>
        <begin position="499"/>
        <end position="517"/>
    </location>
</feature>
<reference evidence="12" key="1">
    <citation type="submission" date="2025-08" db="UniProtKB">
        <authorList>
            <consortium name="RefSeq"/>
        </authorList>
    </citation>
    <scope>IDENTIFICATION</scope>
    <source>
        <tissue evidence="12">Muscle</tissue>
    </source>
</reference>
<evidence type="ECO:0000256" key="4">
    <source>
        <dbReference type="ARBA" id="ARBA00022824"/>
    </source>
</evidence>
<feature type="coiled-coil region" evidence="7">
    <location>
        <begin position="192"/>
        <end position="226"/>
    </location>
</feature>
<feature type="compositionally biased region" description="Basic and acidic residues" evidence="8">
    <location>
        <begin position="253"/>
        <end position="264"/>
    </location>
</feature>
<dbReference type="Pfam" id="PF15361">
    <property type="entry name" value="RIC3"/>
    <property type="match status" value="1"/>
</dbReference>
<organism evidence="11 12">
    <name type="scientific">Limulus polyphemus</name>
    <name type="common">Atlantic horseshoe crab</name>
    <dbReference type="NCBI Taxonomy" id="6850"/>
    <lineage>
        <taxon>Eukaryota</taxon>
        <taxon>Metazoa</taxon>
        <taxon>Ecdysozoa</taxon>
        <taxon>Arthropoda</taxon>
        <taxon>Chelicerata</taxon>
        <taxon>Merostomata</taxon>
        <taxon>Xiphosura</taxon>
        <taxon>Limulidae</taxon>
        <taxon>Limulus</taxon>
    </lineage>
</organism>
<feature type="compositionally biased region" description="Basic and acidic residues" evidence="8">
    <location>
        <begin position="453"/>
        <end position="465"/>
    </location>
</feature>
<keyword evidence="5 9" id="KW-1133">Transmembrane helix</keyword>
<gene>
    <name evidence="12" type="primary">LOC106457851</name>
</gene>
<feature type="compositionally biased region" description="Basic and acidic residues" evidence="8">
    <location>
        <begin position="77"/>
        <end position="90"/>
    </location>
</feature>
<feature type="transmembrane region" description="Helical" evidence="9">
    <location>
        <begin position="109"/>
        <end position="130"/>
    </location>
</feature>
<dbReference type="GeneID" id="106457851"/>
<feature type="domain" description="Resistance to inhibitors of cholinesterase protein 3 N-terminal" evidence="10">
    <location>
        <begin position="19"/>
        <end position="224"/>
    </location>
</feature>
<evidence type="ECO:0000256" key="9">
    <source>
        <dbReference type="SAM" id="Phobius"/>
    </source>
</evidence>
<accession>A0ABM1S7L1</accession>
<dbReference type="InterPro" id="IPR032763">
    <property type="entry name" value="RIC3_N"/>
</dbReference>
<dbReference type="RefSeq" id="XP_022239616.1">
    <property type="nucleotide sequence ID" value="XM_022383908.1"/>
</dbReference>
<feature type="region of interest" description="Disordered" evidence="8">
    <location>
        <begin position="243"/>
        <end position="289"/>
    </location>
</feature>
<protein>
    <submittedName>
        <fullName evidence="12">Uncharacterized protein LOC106457851 isoform X1</fullName>
    </submittedName>
</protein>
<keyword evidence="4" id="KW-0256">Endoplasmic reticulum</keyword>
<evidence type="ECO:0000313" key="12">
    <source>
        <dbReference type="RefSeq" id="XP_022239616.1"/>
    </source>
</evidence>
<evidence type="ECO:0000256" key="3">
    <source>
        <dbReference type="ARBA" id="ARBA00022692"/>
    </source>
</evidence>
<keyword evidence="6 9" id="KW-0472">Membrane</keyword>
<feature type="region of interest" description="Disordered" evidence="8">
    <location>
        <begin position="449"/>
        <end position="472"/>
    </location>
</feature>
<evidence type="ECO:0000256" key="1">
    <source>
        <dbReference type="ARBA" id="ARBA00004586"/>
    </source>
</evidence>
<keyword evidence="11" id="KW-1185">Reference proteome</keyword>
<evidence type="ECO:0000256" key="5">
    <source>
        <dbReference type="ARBA" id="ARBA00022989"/>
    </source>
</evidence>
<evidence type="ECO:0000256" key="6">
    <source>
        <dbReference type="ARBA" id="ARBA00023136"/>
    </source>
</evidence>
<dbReference type="PANTHER" id="PTHR21723:SF3">
    <property type="entry name" value="PROTEIN RIC-3"/>
    <property type="match status" value="1"/>
</dbReference>
<keyword evidence="3 9" id="KW-0812">Transmembrane</keyword>
<comment type="subcellular location">
    <subcellularLocation>
        <location evidence="1">Endoplasmic reticulum membrane</location>
    </subcellularLocation>
</comment>
<dbReference type="InterPro" id="IPR026160">
    <property type="entry name" value="Ric3"/>
</dbReference>
<sequence length="517" mass="58083">MANSSDLSTGKSVLVLAVVIGCFGVLWPKIFYPMMQAAFSITAPNYDRDEESFGENRHTNIDPELLPPQVRAAMEEGRPGTRPQIRDGRPLMHPAASQGPKVQPKSGGAMGVIMPIYTLFIVVFFMYSIFKFVFKKPSEDEASRQPMVKDFHMDPEHHKYVLSEEYKEERKNGTRLKNRENKTKKTLQKYGKVKAEDELAEKDYEISQLRKRLEETEAAMERIMKHMGVVTEHLAVGMTCLPNSPVSTSTQDSENKDILLDGTEKKKKVTLTESDKEEENQPSSPDVDNYELVSEIGSIPTTPTNVSVSAEKESCETTSFEVIGQIIENNDTRIDSEDSISKELDTEQVDQPKDDYTDHLLLKNGSFEDLAITSSDHLFPENLSSSIESKGFSGTSSMSTLPEITRENVNGEDIEEDKSKHVLSFSKSTETDSDQQMKVKNRACSLRSGKPKTFLEQHADDKNMSEEVSLPRSTLSRCVAIDKSSEYCGLEEDTAPMIKHTEPKETFQSNADKRSKE</sequence>
<evidence type="ECO:0000256" key="8">
    <source>
        <dbReference type="SAM" id="MobiDB-lite"/>
    </source>
</evidence>
<feature type="region of interest" description="Disordered" evidence="8">
    <location>
        <begin position="77"/>
        <end position="104"/>
    </location>
</feature>
<evidence type="ECO:0000256" key="2">
    <source>
        <dbReference type="ARBA" id="ARBA00008538"/>
    </source>
</evidence>
<feature type="compositionally biased region" description="Polar residues" evidence="8">
    <location>
        <begin position="243"/>
        <end position="252"/>
    </location>
</feature>